<sequence length="291" mass="31793">MFSISEQQAPSVGVAMRAARVQRGMSLRALAAQMGVSAATLSAIENGRTGLSVRRLQQVAAVLGIAPSRLLSMTAEEATAIPDPGEPAQWRNFPPLTIDPVLRGAIDAFVETGYHGTSMRMLAARIGVSVPGIYHHYADKQQLLVRILDVTMSELTWRIESARREAYDGRSEVALIVEALALFHTHHRKLAFIGASEMRSLEGPNRRRITGLRDRVQYTLDEAVDRGIADGSLHTCEPRAAARAIATMCTSLPQWFRDDGPRGAEDIAQAYVSFALAMLSNTDTGKRPRKC</sequence>
<dbReference type="Pfam" id="PF01381">
    <property type="entry name" value="HTH_3"/>
    <property type="match status" value="1"/>
</dbReference>
<evidence type="ECO:0000313" key="6">
    <source>
        <dbReference type="Proteomes" id="UP000467249"/>
    </source>
</evidence>
<dbReference type="SUPFAM" id="SSF47413">
    <property type="entry name" value="lambda repressor-like DNA-binding domains"/>
    <property type="match status" value="1"/>
</dbReference>
<proteinExistence type="predicted"/>
<dbReference type="Gene3D" id="1.10.357.10">
    <property type="entry name" value="Tetracycline Repressor, domain 2"/>
    <property type="match status" value="1"/>
</dbReference>
<dbReference type="PROSITE" id="PS50943">
    <property type="entry name" value="HTH_CROC1"/>
    <property type="match status" value="1"/>
</dbReference>
<keyword evidence="1 2" id="KW-0238">DNA-binding</keyword>
<accession>A0A6N4W0Q2</accession>
<dbReference type="InterPro" id="IPR001647">
    <property type="entry name" value="HTH_TetR"/>
</dbReference>
<reference evidence="5 6" key="1">
    <citation type="journal article" date="2019" name="Emerg. Microbes Infect.">
        <title>Comprehensive subspecies identification of 175 nontuberculous mycobacteria species based on 7547 genomic profiles.</title>
        <authorList>
            <person name="Matsumoto Y."/>
            <person name="Kinjo T."/>
            <person name="Motooka D."/>
            <person name="Nabeya D."/>
            <person name="Jung N."/>
            <person name="Uechi K."/>
            <person name="Horii T."/>
            <person name="Iida T."/>
            <person name="Fujita J."/>
            <person name="Nakamura S."/>
        </authorList>
    </citation>
    <scope>NUCLEOTIDE SEQUENCE [LARGE SCALE GENOMIC DNA]</scope>
    <source>
        <strain evidence="5 6">JCM 30275</strain>
    </source>
</reference>
<protein>
    <recommendedName>
        <fullName evidence="7">Transcriptional regulator</fullName>
    </recommendedName>
</protein>
<evidence type="ECO:0000256" key="1">
    <source>
        <dbReference type="ARBA" id="ARBA00023125"/>
    </source>
</evidence>
<feature type="domain" description="HTH tetR-type" evidence="4">
    <location>
        <begin position="95"/>
        <end position="155"/>
    </location>
</feature>
<evidence type="ECO:0000256" key="2">
    <source>
        <dbReference type="PROSITE-ProRule" id="PRU00335"/>
    </source>
</evidence>
<dbReference type="PANTHER" id="PTHR30055">
    <property type="entry name" value="HTH-TYPE TRANSCRIPTIONAL REGULATOR RUTR"/>
    <property type="match status" value="1"/>
</dbReference>
<dbReference type="SUPFAM" id="SSF46689">
    <property type="entry name" value="Homeodomain-like"/>
    <property type="match status" value="1"/>
</dbReference>
<gene>
    <name evidence="5" type="ORF">MANY_08070</name>
</gene>
<dbReference type="CDD" id="cd00093">
    <property type="entry name" value="HTH_XRE"/>
    <property type="match status" value="1"/>
</dbReference>
<dbReference type="InterPro" id="IPR010982">
    <property type="entry name" value="Lambda_DNA-bd_dom_sf"/>
</dbReference>
<dbReference type="AlphaFoldDB" id="A0A6N4W0Q2"/>
<dbReference type="InterPro" id="IPR050109">
    <property type="entry name" value="HTH-type_TetR-like_transc_reg"/>
</dbReference>
<organism evidence="5 6">
    <name type="scientific">Mycolicibacterium anyangense</name>
    <dbReference type="NCBI Taxonomy" id="1431246"/>
    <lineage>
        <taxon>Bacteria</taxon>
        <taxon>Bacillati</taxon>
        <taxon>Actinomycetota</taxon>
        <taxon>Actinomycetes</taxon>
        <taxon>Mycobacteriales</taxon>
        <taxon>Mycobacteriaceae</taxon>
        <taxon>Mycolicibacterium</taxon>
    </lineage>
</organism>
<dbReference type="PROSITE" id="PS50977">
    <property type="entry name" value="HTH_TETR_2"/>
    <property type="match status" value="1"/>
</dbReference>
<name>A0A6N4W0Q2_9MYCO</name>
<dbReference type="InterPro" id="IPR009057">
    <property type="entry name" value="Homeodomain-like_sf"/>
</dbReference>
<dbReference type="Gene3D" id="1.10.260.40">
    <property type="entry name" value="lambda repressor-like DNA-binding domains"/>
    <property type="match status" value="1"/>
</dbReference>
<dbReference type="GO" id="GO:0003700">
    <property type="term" value="F:DNA-binding transcription factor activity"/>
    <property type="evidence" value="ECO:0007669"/>
    <property type="project" value="TreeGrafter"/>
</dbReference>
<dbReference type="InterPro" id="IPR041490">
    <property type="entry name" value="KstR2_TetR_C"/>
</dbReference>
<evidence type="ECO:0000259" key="3">
    <source>
        <dbReference type="PROSITE" id="PS50943"/>
    </source>
</evidence>
<evidence type="ECO:0000313" key="5">
    <source>
        <dbReference type="EMBL" id="BBZ75470.1"/>
    </source>
</evidence>
<dbReference type="GO" id="GO:0000976">
    <property type="term" value="F:transcription cis-regulatory region binding"/>
    <property type="evidence" value="ECO:0007669"/>
    <property type="project" value="TreeGrafter"/>
</dbReference>
<dbReference type="Pfam" id="PF00440">
    <property type="entry name" value="TetR_N"/>
    <property type="match status" value="1"/>
</dbReference>
<feature type="domain" description="HTH cro/C1-type" evidence="3">
    <location>
        <begin position="16"/>
        <end position="70"/>
    </location>
</feature>
<dbReference type="SMART" id="SM00530">
    <property type="entry name" value="HTH_XRE"/>
    <property type="match status" value="1"/>
</dbReference>
<dbReference type="InterPro" id="IPR036271">
    <property type="entry name" value="Tet_transcr_reg_TetR-rel_C_sf"/>
</dbReference>
<dbReference type="InterPro" id="IPR001387">
    <property type="entry name" value="Cro/C1-type_HTH"/>
</dbReference>
<dbReference type="PANTHER" id="PTHR30055:SF237">
    <property type="entry name" value="TRANSCRIPTIONAL REPRESSOR MCE3R"/>
    <property type="match status" value="1"/>
</dbReference>
<dbReference type="Pfam" id="PF17932">
    <property type="entry name" value="TetR_C_24"/>
    <property type="match status" value="1"/>
</dbReference>
<dbReference type="SUPFAM" id="SSF48498">
    <property type="entry name" value="Tetracyclin repressor-like, C-terminal domain"/>
    <property type="match status" value="1"/>
</dbReference>
<dbReference type="Proteomes" id="UP000467249">
    <property type="component" value="Chromosome"/>
</dbReference>
<dbReference type="EMBL" id="AP022620">
    <property type="protein sequence ID" value="BBZ75470.1"/>
    <property type="molecule type" value="Genomic_DNA"/>
</dbReference>
<evidence type="ECO:0008006" key="7">
    <source>
        <dbReference type="Google" id="ProtNLM"/>
    </source>
</evidence>
<dbReference type="KEGG" id="many:MANY_08070"/>
<feature type="DNA-binding region" description="H-T-H motif" evidence="2">
    <location>
        <begin position="118"/>
        <end position="137"/>
    </location>
</feature>
<dbReference type="PRINTS" id="PR00455">
    <property type="entry name" value="HTHTETR"/>
</dbReference>
<evidence type="ECO:0000259" key="4">
    <source>
        <dbReference type="PROSITE" id="PS50977"/>
    </source>
</evidence>
<keyword evidence="6" id="KW-1185">Reference proteome</keyword>